<dbReference type="RefSeq" id="WP_330810362.1">
    <property type="nucleotide sequence ID" value="NZ_JAZBJO010000011.1"/>
</dbReference>
<reference evidence="2 3" key="1">
    <citation type="submission" date="2023-11" db="EMBL/GenBank/DDBJ databases">
        <title>30 novel species of actinomycetes from the DSMZ collection.</title>
        <authorList>
            <person name="Nouioui I."/>
        </authorList>
    </citation>
    <scope>NUCLEOTIDE SEQUENCE [LARGE SCALE GENOMIC DNA]</scope>
    <source>
        <strain evidence="2 3">DSM 41524</strain>
    </source>
</reference>
<name>A0ABU7Q0L1_9ACTN</name>
<sequence length="63" mass="7023">MSGRRPGGAALESHTVIPNVSADHFSRRSAQLERYRALLRTVESSAMSAEDSRAFIHRIAREL</sequence>
<evidence type="ECO:0000313" key="3">
    <source>
        <dbReference type="Proteomes" id="UP001354709"/>
    </source>
</evidence>
<dbReference type="EMBL" id="JAZBJO010000011">
    <property type="protein sequence ID" value="MEE4594196.1"/>
    <property type="molecule type" value="Genomic_DNA"/>
</dbReference>
<accession>A0ABU7Q0L1</accession>
<keyword evidence="3" id="KW-1185">Reference proteome</keyword>
<protein>
    <submittedName>
        <fullName evidence="2">Scr1 family TA system antitoxin-like transcriptional regulator</fullName>
    </submittedName>
</protein>
<dbReference type="Proteomes" id="UP001354709">
    <property type="component" value="Unassembled WGS sequence"/>
</dbReference>
<dbReference type="InterPro" id="IPR043917">
    <property type="entry name" value="DUF5753"/>
</dbReference>
<gene>
    <name evidence="2" type="ORF">V2J94_20290</name>
</gene>
<organism evidence="2 3">
    <name type="scientific">Streptomyces asiaticus subsp. ignotus</name>
    <dbReference type="NCBI Taxonomy" id="3098222"/>
    <lineage>
        <taxon>Bacteria</taxon>
        <taxon>Bacillati</taxon>
        <taxon>Actinomycetota</taxon>
        <taxon>Actinomycetes</taxon>
        <taxon>Kitasatosporales</taxon>
        <taxon>Streptomycetaceae</taxon>
        <taxon>Streptomyces</taxon>
        <taxon>Streptomyces violaceusniger group</taxon>
    </lineage>
</organism>
<evidence type="ECO:0000313" key="2">
    <source>
        <dbReference type="EMBL" id="MEE4594196.1"/>
    </source>
</evidence>
<comment type="caution">
    <text evidence="2">The sequence shown here is derived from an EMBL/GenBank/DDBJ whole genome shotgun (WGS) entry which is preliminary data.</text>
</comment>
<proteinExistence type="predicted"/>
<evidence type="ECO:0000259" key="1">
    <source>
        <dbReference type="Pfam" id="PF19054"/>
    </source>
</evidence>
<dbReference type="Pfam" id="PF19054">
    <property type="entry name" value="DUF5753"/>
    <property type="match status" value="1"/>
</dbReference>
<feature type="domain" description="DUF5753" evidence="1">
    <location>
        <begin position="16"/>
        <end position="58"/>
    </location>
</feature>